<feature type="compositionally biased region" description="Low complexity" evidence="1">
    <location>
        <begin position="1"/>
        <end position="21"/>
    </location>
</feature>
<feature type="region of interest" description="Disordered" evidence="1">
    <location>
        <begin position="1"/>
        <end position="139"/>
    </location>
</feature>
<evidence type="ECO:0000313" key="4">
    <source>
        <dbReference type="Proteomes" id="UP000824596"/>
    </source>
</evidence>
<dbReference type="InterPro" id="IPR045107">
    <property type="entry name" value="SAC3/GANP/THP3"/>
</dbReference>
<dbReference type="Pfam" id="PF03399">
    <property type="entry name" value="SAC3_GANP"/>
    <property type="match status" value="1"/>
</dbReference>
<sequence length="1366" mass="149052">MFSTLSGAARASASAANGFGSREPNAFGQDGASAGSLQRKNKRRPRHSDANQNDGDRGVNPFSPKNADRGDGGRQNSKRGGPEKKGPDGSNRSRHRLAPKWQALQDVTGPDESLQSYSSTDESSPPPLRMTPPRSDDPFAKRIYDKLRKDGISPPQWPDKPGDANSSYEMTQFRELHEVYRRKARASLTRAGLIDDPEKRKRLSDAIEFKGVCEDMCPEFEKITRITEHDVNKPERDRSTGVTRVHMMVKKLARSAAGQEAPLPMDVRSVSALRRSLDYLIDVVLRRDENLSSVHPFLWDRTRAIRRDFAFFSSMTEQEIKTQVYVLENITRFHVTSLHLLSRPDQEEDNFVEQQELEQLGKTLLSLRDLYDDCNEQGIQCQNEAEFRAYYLLFHGRDPSILETLQRQWKPDLWRDSDDVRTAVSLVEALQSTQEFIGSRKEGDAGPLLAASGAQLSYFRIVEDANVSYTMACFAECHFPHLRRSILATVKRALARPKNPVQDVTTAALNEFLRFDTVEEAVQFAQLHRLDFTPEELNPTNRGSQSLMLTDRTPLPHVRLNHQFSQSLVERKRGQAPLPSLIHSTVFENTSLPQDARNGVKNEGSLFVPEDQEPEVEPSSENPPTELGGSSNAGASAQTPPSSSLKSRKVSPPKLPFVIESDTDDDDAPNGSATPRPQQQSNPFAVKPNPFGGSASGSAATPKAPSKLPTFEEVKAMDAGNFLSNMPKPRRTGAFNQPGGGGGSSDGSQSAKPNPFASRAPKPNPFASLSGSSTGGNTTTGNTAEAKTNPFAGAVQLASNATTNGNTVSGNALLMKPNPFGPVSESSAKPNPFASLSSPGSSAAIPPANAPSALSGPNGAGAIPGFGPALGGQNASPQIATPSAVTIHGQTNVLGVPAAASPMPFGTSPTAISSSPIAAVGGEQIQQFATSESVPPLTAVSGVPPVSLAEAAEWYVKGDNGLVEDFIIDSISRITKDAFDTFEQEAEEQQRLEEEERVNAEVETFRVYNLRLKFFYRWKRNAREKRLPRRAAERDAKKATADAEERRTGSAAPNRPEEFMNMVKSKRTSNREARVSLLASGVLSGIAQEREAAKMIVNGGSISSDCSQSISSQSLELSLAPAKEGPKTRALRKLYFGQPERFRRSLPSMSSNRDTPDDTNRPSNASSRWRLKAMGIVQLPDGTAVPESLANEMASKMPRHPRSAASWTARRVSATDAIEAGLQRFIPSSTTRDGSSMSAAESSPPTNKRKKPSGQDKDIPMSGSAEGSANKRIMSSTEKARLEPAAETSLMNKRKRSASDDNEETRENGETEGNSHKRIMSDAEKIRTELRALRAELEEGTEWFRAQYQRFRSESETGTPWYDDSM</sequence>
<feature type="region of interest" description="Disordered" evidence="1">
    <location>
        <begin position="821"/>
        <end position="856"/>
    </location>
</feature>
<feature type="region of interest" description="Disordered" evidence="1">
    <location>
        <begin position="593"/>
        <end position="786"/>
    </location>
</feature>
<dbReference type="GO" id="GO:0005737">
    <property type="term" value="C:cytoplasm"/>
    <property type="evidence" value="ECO:0007669"/>
    <property type="project" value="TreeGrafter"/>
</dbReference>
<feature type="region of interest" description="Disordered" evidence="1">
    <location>
        <begin position="1142"/>
        <end position="1169"/>
    </location>
</feature>
<name>A0A9P8N184_9HYPO</name>
<evidence type="ECO:0000259" key="2">
    <source>
        <dbReference type="Pfam" id="PF03399"/>
    </source>
</evidence>
<feature type="compositionally biased region" description="Polar residues" evidence="1">
    <location>
        <begin position="671"/>
        <end position="683"/>
    </location>
</feature>
<dbReference type="PANTHER" id="PTHR12436:SF3">
    <property type="entry name" value="GERMINAL-CENTER ASSOCIATED NUCLEAR PROTEIN"/>
    <property type="match status" value="1"/>
</dbReference>
<dbReference type="GO" id="GO:0006406">
    <property type="term" value="P:mRNA export from nucleus"/>
    <property type="evidence" value="ECO:0007669"/>
    <property type="project" value="TreeGrafter"/>
</dbReference>
<dbReference type="InterPro" id="IPR005062">
    <property type="entry name" value="SAC3/GANP/THP3_conserved"/>
</dbReference>
<feature type="compositionally biased region" description="Low complexity" evidence="1">
    <location>
        <begin position="832"/>
        <end position="855"/>
    </location>
</feature>
<dbReference type="RefSeq" id="XP_044722570.1">
    <property type="nucleotide sequence ID" value="XM_044861544.1"/>
</dbReference>
<feature type="compositionally biased region" description="Basic and acidic residues" evidence="1">
    <location>
        <begin position="1030"/>
        <end position="1048"/>
    </location>
</feature>
<feature type="domain" description="SAC3/GANP/THP3 conserved" evidence="2">
    <location>
        <begin position="216"/>
        <end position="533"/>
    </location>
</feature>
<organism evidence="3 4">
    <name type="scientific">Hirsutella rhossiliensis</name>
    <dbReference type="NCBI Taxonomy" id="111463"/>
    <lineage>
        <taxon>Eukaryota</taxon>
        <taxon>Fungi</taxon>
        <taxon>Dikarya</taxon>
        <taxon>Ascomycota</taxon>
        <taxon>Pezizomycotina</taxon>
        <taxon>Sordariomycetes</taxon>
        <taxon>Hypocreomycetidae</taxon>
        <taxon>Hypocreales</taxon>
        <taxon>Ophiocordycipitaceae</taxon>
        <taxon>Hirsutella</taxon>
    </lineage>
</organism>
<evidence type="ECO:0000256" key="1">
    <source>
        <dbReference type="SAM" id="MobiDB-lite"/>
    </source>
</evidence>
<feature type="compositionally biased region" description="Polar residues" evidence="1">
    <location>
        <begin position="628"/>
        <end position="645"/>
    </location>
</feature>
<dbReference type="Proteomes" id="UP000824596">
    <property type="component" value="Unassembled WGS sequence"/>
</dbReference>
<feature type="region of interest" description="Disordered" evidence="1">
    <location>
        <begin position="1223"/>
        <end position="1323"/>
    </location>
</feature>
<comment type="caution">
    <text evidence="3">The sequence shown here is derived from an EMBL/GenBank/DDBJ whole genome shotgun (WGS) entry which is preliminary data.</text>
</comment>
<dbReference type="PANTHER" id="PTHR12436">
    <property type="entry name" value="80 KDA MCM3-ASSOCIATED PROTEIN"/>
    <property type="match status" value="1"/>
</dbReference>
<dbReference type="GeneID" id="68352202"/>
<protein>
    <submittedName>
        <fullName evidence="3">SAC3/GANP family domain-containing protein</fullName>
    </submittedName>
</protein>
<gene>
    <name evidence="3" type="ORF">HRG_03073</name>
</gene>
<evidence type="ECO:0000313" key="3">
    <source>
        <dbReference type="EMBL" id="KAH0965057.1"/>
    </source>
</evidence>
<reference evidence="3" key="1">
    <citation type="submission" date="2021-09" db="EMBL/GenBank/DDBJ databases">
        <title>A high-quality genome of the endoparasitic fungus Hirsutella rhossiliensis with a comparison of Hirsutella genomes reveals transposable elements contributing to genome size variation.</title>
        <authorList>
            <person name="Lin R."/>
            <person name="Jiao Y."/>
            <person name="Sun X."/>
            <person name="Ling J."/>
            <person name="Xie B."/>
            <person name="Cheng X."/>
        </authorList>
    </citation>
    <scope>NUCLEOTIDE SEQUENCE</scope>
    <source>
        <strain evidence="3">HR02</strain>
    </source>
</reference>
<dbReference type="EMBL" id="JAIZPD010000003">
    <property type="protein sequence ID" value="KAH0965057.1"/>
    <property type="molecule type" value="Genomic_DNA"/>
</dbReference>
<keyword evidence="4" id="KW-1185">Reference proteome</keyword>
<feature type="region of interest" description="Disordered" evidence="1">
    <location>
        <begin position="1027"/>
        <end position="1057"/>
    </location>
</feature>
<feature type="compositionally biased region" description="Polar residues" evidence="1">
    <location>
        <begin position="1226"/>
        <end position="1246"/>
    </location>
</feature>
<feature type="compositionally biased region" description="Basic and acidic residues" evidence="1">
    <location>
        <begin position="1305"/>
        <end position="1323"/>
    </location>
</feature>
<dbReference type="GO" id="GO:0070390">
    <property type="term" value="C:transcription export complex 2"/>
    <property type="evidence" value="ECO:0007669"/>
    <property type="project" value="TreeGrafter"/>
</dbReference>
<proteinExistence type="predicted"/>
<accession>A0A9P8N184</accession>
<dbReference type="Gene3D" id="1.25.40.990">
    <property type="match status" value="1"/>
</dbReference>
<feature type="compositionally biased region" description="Polar residues" evidence="1">
    <location>
        <begin position="113"/>
        <end position="123"/>
    </location>
</feature>
<dbReference type="OrthoDB" id="264795at2759"/>
<feature type="compositionally biased region" description="Low complexity" evidence="1">
    <location>
        <begin position="770"/>
        <end position="783"/>
    </location>
</feature>